<dbReference type="RefSeq" id="WP_156191851.1">
    <property type="nucleotide sequence ID" value="NZ_CP046452.1"/>
</dbReference>
<keyword evidence="5" id="KW-1185">Reference proteome</keyword>
<feature type="region of interest" description="Disordered" evidence="3">
    <location>
        <begin position="159"/>
        <end position="180"/>
    </location>
</feature>
<dbReference type="InterPro" id="IPR000424">
    <property type="entry name" value="Primosome_PriB/ssb"/>
</dbReference>
<evidence type="ECO:0000256" key="2">
    <source>
        <dbReference type="PROSITE-ProRule" id="PRU00252"/>
    </source>
</evidence>
<dbReference type="PROSITE" id="PS50935">
    <property type="entry name" value="SSB"/>
    <property type="match status" value="1"/>
</dbReference>
<reference evidence="5" key="1">
    <citation type="submission" date="2019-11" db="EMBL/GenBank/DDBJ databases">
        <title>Complete genome sequence of Corynebacterium kalinowskii 1959, a novel Corynebacterium species isolated from soil of a small paddock in Vilsendorf, Germany.</title>
        <authorList>
            <person name="Schaffert L."/>
            <person name="Ruwe M."/>
            <person name="Milse J."/>
            <person name="Hanuschka K."/>
            <person name="Ortseifen V."/>
            <person name="Droste J."/>
            <person name="Brandt D."/>
            <person name="Schlueter L."/>
            <person name="Kutter Y."/>
            <person name="Vinke S."/>
            <person name="Viehoefer P."/>
            <person name="Jacob L."/>
            <person name="Luebke N.-C."/>
            <person name="Schulte-Berndt E."/>
            <person name="Hain C."/>
            <person name="Linder M."/>
            <person name="Schmidt P."/>
            <person name="Wollenschlaeger L."/>
            <person name="Luttermann T."/>
            <person name="Thieme E."/>
            <person name="Hassa J."/>
            <person name="Haak M."/>
            <person name="Wittchen M."/>
            <person name="Mentz A."/>
            <person name="Persicke M."/>
            <person name="Busche T."/>
            <person name="Ruckert C."/>
        </authorList>
    </citation>
    <scope>NUCLEOTIDE SEQUENCE [LARGE SCALE GENOMIC DNA]</scope>
    <source>
        <strain evidence="5">1959</strain>
    </source>
</reference>
<dbReference type="GO" id="GO:0003697">
    <property type="term" value="F:single-stranded DNA binding"/>
    <property type="evidence" value="ECO:0007669"/>
    <property type="project" value="InterPro"/>
</dbReference>
<name>A0A6B8V8S6_9CORY</name>
<dbReference type="SUPFAM" id="SSF50249">
    <property type="entry name" value="Nucleic acid-binding proteins"/>
    <property type="match status" value="1"/>
</dbReference>
<dbReference type="AlphaFoldDB" id="A0A6B8V8S6"/>
<accession>A0A6B8V8S6</accession>
<evidence type="ECO:0000256" key="3">
    <source>
        <dbReference type="SAM" id="MobiDB-lite"/>
    </source>
</evidence>
<protein>
    <submittedName>
        <fullName evidence="4">Single-stranded DNA-binding protein 2</fullName>
    </submittedName>
</protein>
<dbReference type="Gene3D" id="2.40.50.140">
    <property type="entry name" value="Nucleic acid-binding proteins"/>
    <property type="match status" value="1"/>
</dbReference>
<evidence type="ECO:0000313" key="4">
    <source>
        <dbReference type="EMBL" id="QGU01452.1"/>
    </source>
</evidence>
<organism evidence="4 5">
    <name type="scientific">Corynebacterium kalinowskii</name>
    <dbReference type="NCBI Taxonomy" id="2675216"/>
    <lineage>
        <taxon>Bacteria</taxon>
        <taxon>Bacillati</taxon>
        <taxon>Actinomycetota</taxon>
        <taxon>Actinomycetes</taxon>
        <taxon>Mycobacteriales</taxon>
        <taxon>Corynebacteriaceae</taxon>
        <taxon>Corynebacterium</taxon>
    </lineage>
</organism>
<keyword evidence="1 2" id="KW-0238">DNA-binding</keyword>
<gene>
    <name evidence="4" type="primary">ssb1</name>
    <name evidence="4" type="ORF">CKALI_02835</name>
</gene>
<evidence type="ECO:0000313" key="5">
    <source>
        <dbReference type="Proteomes" id="UP000427071"/>
    </source>
</evidence>
<sequence>MAARFSTHTAVLRHADPVSIRYIFDQTMGEELAQHSITITGNIINDPTFREWEDKAVYRMRVAASRASRDEQGTWTNYDQLFISVECWGDLARNCKLSLHRNVAVMVTGNLVTHEWKDQDGNSQSRIVLKATHIGVDLGRYVVRPMRASELDPLKQLEQKHAEADAPDKATTEAPSEGRVDEVIAEHEKELVTAGAGEEGGVPPF</sequence>
<dbReference type="KEGG" id="ckw:CKALI_02835"/>
<dbReference type="Proteomes" id="UP000427071">
    <property type="component" value="Chromosome"/>
</dbReference>
<dbReference type="InterPro" id="IPR012340">
    <property type="entry name" value="NA-bd_OB-fold"/>
</dbReference>
<dbReference type="CDD" id="cd04496">
    <property type="entry name" value="SSB_OBF"/>
    <property type="match status" value="1"/>
</dbReference>
<dbReference type="Pfam" id="PF00436">
    <property type="entry name" value="SSB"/>
    <property type="match status" value="1"/>
</dbReference>
<evidence type="ECO:0000256" key="1">
    <source>
        <dbReference type="ARBA" id="ARBA00023125"/>
    </source>
</evidence>
<dbReference type="EMBL" id="CP046452">
    <property type="protein sequence ID" value="QGU01452.1"/>
    <property type="molecule type" value="Genomic_DNA"/>
</dbReference>
<proteinExistence type="predicted"/>